<dbReference type="EMBL" id="LR746266">
    <property type="protein sequence ID" value="CAA7393281.1"/>
    <property type="molecule type" value="Genomic_DNA"/>
</dbReference>
<dbReference type="Proteomes" id="UP000663760">
    <property type="component" value="Chromosome 3"/>
</dbReference>
<evidence type="ECO:0000313" key="2">
    <source>
        <dbReference type="EMBL" id="CAA7393281.1"/>
    </source>
</evidence>
<organism evidence="2 3">
    <name type="scientific">Spirodela intermedia</name>
    <name type="common">Intermediate duckweed</name>
    <dbReference type="NCBI Taxonomy" id="51605"/>
    <lineage>
        <taxon>Eukaryota</taxon>
        <taxon>Viridiplantae</taxon>
        <taxon>Streptophyta</taxon>
        <taxon>Embryophyta</taxon>
        <taxon>Tracheophyta</taxon>
        <taxon>Spermatophyta</taxon>
        <taxon>Magnoliopsida</taxon>
        <taxon>Liliopsida</taxon>
        <taxon>Araceae</taxon>
        <taxon>Lemnoideae</taxon>
        <taxon>Spirodela</taxon>
    </lineage>
</organism>
<dbReference type="AlphaFoldDB" id="A0A7I8K852"/>
<reference evidence="2" key="1">
    <citation type="submission" date="2020-02" db="EMBL/GenBank/DDBJ databases">
        <authorList>
            <person name="Scholz U."/>
            <person name="Mascher M."/>
            <person name="Fiebig A."/>
        </authorList>
    </citation>
    <scope>NUCLEOTIDE SEQUENCE</scope>
</reference>
<gene>
    <name evidence="2" type="ORF">SI8410_03004051</name>
</gene>
<evidence type="ECO:0000313" key="3">
    <source>
        <dbReference type="Proteomes" id="UP000663760"/>
    </source>
</evidence>
<name>A0A7I8K852_SPIIN</name>
<proteinExistence type="predicted"/>
<evidence type="ECO:0000256" key="1">
    <source>
        <dbReference type="SAM" id="MobiDB-lite"/>
    </source>
</evidence>
<protein>
    <submittedName>
        <fullName evidence="2">Uncharacterized protein</fullName>
    </submittedName>
</protein>
<sequence length="32" mass="3760">MQRNHRRRRSPELLLPSSLPANQTVRCGPEFL</sequence>
<accession>A0A7I8K852</accession>
<feature type="region of interest" description="Disordered" evidence="1">
    <location>
        <begin position="1"/>
        <end position="32"/>
    </location>
</feature>
<keyword evidence="3" id="KW-1185">Reference proteome</keyword>